<proteinExistence type="predicted"/>
<accession>A0A1M6C4G9</accession>
<dbReference type="InterPro" id="IPR023606">
    <property type="entry name" value="CoA-Trfase_III_dom_1_sf"/>
</dbReference>
<keyword evidence="1 2" id="KW-0808">Transferase</keyword>
<dbReference type="Proteomes" id="UP000184452">
    <property type="component" value="Unassembled WGS sequence"/>
</dbReference>
<evidence type="ECO:0000313" key="3">
    <source>
        <dbReference type="Proteomes" id="UP000184452"/>
    </source>
</evidence>
<reference evidence="2 3" key="1">
    <citation type="submission" date="2016-11" db="EMBL/GenBank/DDBJ databases">
        <authorList>
            <person name="Jaros S."/>
            <person name="Januszkiewicz K."/>
            <person name="Wedrychowicz H."/>
        </authorList>
    </citation>
    <scope>NUCLEOTIDE SEQUENCE [LARGE SCALE GENOMIC DNA]</scope>
    <source>
        <strain evidence="2 3">CGMCC 4.5723</strain>
    </source>
</reference>
<dbReference type="Pfam" id="PF02515">
    <property type="entry name" value="CoA_transf_3"/>
    <property type="match status" value="1"/>
</dbReference>
<evidence type="ECO:0000313" key="2">
    <source>
        <dbReference type="EMBL" id="SHI55917.1"/>
    </source>
</evidence>
<sequence length="407" mass="42777">MTAADEDRALPLAGVRVLDMTNVLAGPYAGYQLALMGADVVKIEVPGSGDLARRLGASAELNEQRMGASFLAQNGGKRSLTLDLKSDSGRRVMRSLLGGADVLLENFRPGVLERLGFGPDVLREANPGLVYCAISGFGADGPLSDRPAYDQIVQGLSGMMGATGTPDTGPLRAGFPIADVLGGLAAAFAVSSALVQRERTGVGAHLDVSMLETAITAMGWGVSNFLSTGVEPSRIGNENATAAPSGAFATGDGALNISANKQEQFEILCGVVGAPELREDPRFARREDRKAHREELREALEERLKGRTAAEWERELSGAGVPAGRVLGVREALESEQVVHRGLVHTLPFPGAEDRELRVLGSGVHVDGAALGPRRPPPLLGEHTAAVLREAGFREAEIEALREEGAV</sequence>
<dbReference type="Gene3D" id="3.30.1540.10">
    <property type="entry name" value="formyl-coa transferase, domain 3"/>
    <property type="match status" value="1"/>
</dbReference>
<dbReference type="EMBL" id="FQZK01000001">
    <property type="protein sequence ID" value="SHI55917.1"/>
    <property type="molecule type" value="Genomic_DNA"/>
</dbReference>
<dbReference type="InterPro" id="IPR044855">
    <property type="entry name" value="CoA-Trfase_III_dom3_sf"/>
</dbReference>
<dbReference type="InterPro" id="IPR050483">
    <property type="entry name" value="CoA-transferase_III_domain"/>
</dbReference>
<dbReference type="InterPro" id="IPR003673">
    <property type="entry name" value="CoA-Trfase_fam_III"/>
</dbReference>
<evidence type="ECO:0000256" key="1">
    <source>
        <dbReference type="ARBA" id="ARBA00022679"/>
    </source>
</evidence>
<name>A0A1M6C4G9_9ACTN</name>
<dbReference type="GO" id="GO:0008410">
    <property type="term" value="F:CoA-transferase activity"/>
    <property type="evidence" value="ECO:0007669"/>
    <property type="project" value="TreeGrafter"/>
</dbReference>
<dbReference type="Gene3D" id="3.40.50.10540">
    <property type="entry name" value="Crotonobetainyl-coa:carnitine coa-transferase, domain 1"/>
    <property type="match status" value="1"/>
</dbReference>
<dbReference type="OrthoDB" id="4251672at2"/>
<dbReference type="RefSeq" id="WP_073374544.1">
    <property type="nucleotide sequence ID" value="NZ_FQZK01000001.1"/>
</dbReference>
<gene>
    <name evidence="2" type="ORF">SAMN05421803_101578</name>
</gene>
<dbReference type="AlphaFoldDB" id="A0A1M6C4G9"/>
<protein>
    <submittedName>
        <fullName evidence="2">Crotonobetainyl-CoA:carnitine CoA-transferase CaiB</fullName>
    </submittedName>
</protein>
<dbReference type="SUPFAM" id="SSF89796">
    <property type="entry name" value="CoA-transferase family III (CaiB/BaiF)"/>
    <property type="match status" value="1"/>
</dbReference>
<keyword evidence="3" id="KW-1185">Reference proteome</keyword>
<dbReference type="PANTHER" id="PTHR48207:SF3">
    <property type="entry name" value="SUCCINATE--HYDROXYMETHYLGLUTARATE COA-TRANSFERASE"/>
    <property type="match status" value="1"/>
</dbReference>
<dbReference type="STRING" id="758803.SAMN05421803_101578"/>
<organism evidence="2 3">
    <name type="scientific">Nocardiopsis flavescens</name>
    <dbReference type="NCBI Taxonomy" id="758803"/>
    <lineage>
        <taxon>Bacteria</taxon>
        <taxon>Bacillati</taxon>
        <taxon>Actinomycetota</taxon>
        <taxon>Actinomycetes</taxon>
        <taxon>Streptosporangiales</taxon>
        <taxon>Nocardiopsidaceae</taxon>
        <taxon>Nocardiopsis</taxon>
    </lineage>
</organism>
<dbReference type="PANTHER" id="PTHR48207">
    <property type="entry name" value="SUCCINATE--HYDROXYMETHYLGLUTARATE COA-TRANSFERASE"/>
    <property type="match status" value="1"/>
</dbReference>